<reference evidence="2" key="2">
    <citation type="submission" date="2007-04" db="EMBL/GenBank/DDBJ databases">
        <title>Complete genome sequence of the nitrogen-fixing bacterium Azorhizobium caulinodans ORS571.</title>
        <authorList>
            <person name="Lee K.B."/>
            <person name="Backer P.D."/>
            <person name="Aono T."/>
            <person name="Liu C.T."/>
            <person name="Suzuki S."/>
            <person name="Suzuki T."/>
            <person name="Kaneko T."/>
            <person name="Yamada M."/>
            <person name="Tabata S."/>
            <person name="Kupfer D.M."/>
            <person name="Najar F.Z."/>
            <person name="Wiley G.B."/>
            <person name="Roe B."/>
            <person name="Binnewies T."/>
            <person name="Ussery D."/>
            <person name="Vereecke D."/>
            <person name="Gevers D."/>
            <person name="Holsters M."/>
            <person name="Oyaizu H."/>
        </authorList>
    </citation>
    <scope>NUCLEOTIDE SEQUENCE [LARGE SCALE GENOMIC DNA]</scope>
    <source>
        <strain evidence="2">ATCC 43989 / DSM 5975 / JCM 20966 / LMG 6465 / NBRC 14845 / NCIMB 13405 / ORS 571</strain>
    </source>
</reference>
<reference evidence="1 2" key="6">
    <citation type="journal article" date="2011" name="Appl. Environ. Microbiol.">
        <title>Involvement of the azorhizobial chromosome partition gene (parA) in the onset of bacteroid differentiation during Sesbania rostrata stem nodule development.</title>
        <authorList>
            <person name="Liu CT."/>
            <person name="Lee KB."/>
            <person name="Wang YS."/>
            <person name="Peng MH."/>
            <person name="Lee KT."/>
            <person name="Suzuki S."/>
            <person name="Suzuki T."/>
            <person name="Oyaizu H."/>
        </authorList>
    </citation>
    <scope>NUCLEOTIDE SEQUENCE [LARGE SCALE GENOMIC DNA]</scope>
    <source>
        <strain evidence="2">ATCC 43989 / DSM 5975 / JCM 20966 / LMG 6465 / NBRC 14845 / NCIMB 13405 / ORS 571</strain>
    </source>
</reference>
<dbReference type="HOGENOM" id="CLU_140900_1_3_5"/>
<reference evidence="1 2" key="5">
    <citation type="journal article" date="2010" name="Appl. Environ. Microbiol.">
        <title>phrR-like gene praR of Azorhizobium caulinodans ORS571 is essential for symbiosis with Sesbania rostrata and is involved in expression of reb genes.</title>
        <authorList>
            <person name="Akiba N."/>
            <person name="Aono T."/>
            <person name="Toyazaki H."/>
            <person name="Sato S."/>
            <person name="Oyaizu H."/>
        </authorList>
    </citation>
    <scope>NUCLEOTIDE SEQUENCE [LARGE SCALE GENOMIC DNA]</scope>
    <source>
        <strain evidence="2">ATCC 43989 / DSM 5975 / JCM 20966 / LMG 6465 / NBRC 14845 / NCIMB 13405 / ORS 571</strain>
    </source>
</reference>
<organism evidence="1 2">
    <name type="scientific">Azorhizobium caulinodans (strain ATCC 43989 / DSM 5975 / JCM 20966 / LMG 6465 / NBRC 14845 / NCIMB 13405 / ORS 571)</name>
    <dbReference type="NCBI Taxonomy" id="438753"/>
    <lineage>
        <taxon>Bacteria</taxon>
        <taxon>Pseudomonadati</taxon>
        <taxon>Pseudomonadota</taxon>
        <taxon>Alphaproteobacteria</taxon>
        <taxon>Hyphomicrobiales</taxon>
        <taxon>Xanthobacteraceae</taxon>
        <taxon>Azorhizobium</taxon>
    </lineage>
</organism>
<dbReference type="Proteomes" id="UP000000270">
    <property type="component" value="Chromosome"/>
</dbReference>
<accession>A8IFQ6</accession>
<keyword evidence="2" id="KW-1185">Reference proteome</keyword>
<reference evidence="1 2" key="4">
    <citation type="journal article" date="2009" name="Appl. Environ. Microbiol.">
        <title>Comparative genome-wide transcriptional profiling of Azorhizobium caulinodans ORS571 grown under free-living and symbiotic conditions.</title>
        <authorList>
            <person name="Tsukada S."/>
            <person name="Aono T."/>
            <person name="Akiba N."/>
            <person name="Lee KB."/>
            <person name="Liu CT."/>
            <person name="Toyazaki H."/>
            <person name="Oyaizu H."/>
        </authorList>
    </citation>
    <scope>NUCLEOTIDE SEQUENCE [LARGE SCALE GENOMIC DNA]</scope>
    <source>
        <strain evidence="2">ATCC 43989 / DSM 5975 / JCM 20966 / LMG 6465 / NBRC 14845 / NCIMB 13405 / ORS 571</strain>
    </source>
</reference>
<dbReference type="eggNOG" id="COG3514">
    <property type="taxonomic scope" value="Bacteria"/>
</dbReference>
<protein>
    <recommendedName>
        <fullName evidence="3">BrnA antitoxin of type II toxin-antitoxin system</fullName>
    </recommendedName>
</protein>
<dbReference type="AlphaFoldDB" id="A8IFQ6"/>
<dbReference type="InterPro" id="IPR025528">
    <property type="entry name" value="BrnA_antitoxin"/>
</dbReference>
<dbReference type="KEGG" id="azc:AZC_3640"/>
<gene>
    <name evidence="1" type="ordered locus">AZC_3640</name>
</gene>
<evidence type="ECO:0000313" key="1">
    <source>
        <dbReference type="EMBL" id="BAF89638.1"/>
    </source>
</evidence>
<dbReference type="EMBL" id="AP009384">
    <property type="protein sequence ID" value="BAF89638.1"/>
    <property type="molecule type" value="Genomic_DNA"/>
</dbReference>
<dbReference type="STRING" id="438753.AZC_3640"/>
<sequence length="89" mass="9808">MSEAEIETAAHADPAWEGLLDLDWSQAEVVVPPKKIPISIRIDEDVLAFFKAGGEGYQKRINAVLRSFVQQSDRAPRMAASRGKRAAKT</sequence>
<reference evidence="1 2" key="3">
    <citation type="journal article" date="2008" name="BMC Genomics">
        <title>The genome of the versatile nitrogen fixer Azorhizobium caulinodans ORS571.</title>
        <authorList>
            <person name="Lee KB."/>
            <person name="Backer P.D."/>
            <person name="Aono T."/>
            <person name="Liu CT."/>
            <person name="Suzuki S."/>
            <person name="Suzuki T."/>
            <person name="Kaneko T."/>
            <person name="Yamada M."/>
            <person name="Tabata S."/>
            <person name="Kupfer D.M."/>
            <person name="Najar F.Z."/>
            <person name="Wiley G.B."/>
            <person name="Roe B."/>
            <person name="Binnewies T.T."/>
            <person name="Ussery D.W."/>
            <person name="D'Haeze W."/>
            <person name="Herder J.D."/>
            <person name="Gevers D."/>
            <person name="Vereecke D."/>
            <person name="Holsters M."/>
            <person name="Oyaizu H."/>
        </authorList>
    </citation>
    <scope>NUCLEOTIDE SEQUENCE [LARGE SCALE GENOMIC DNA]</scope>
    <source>
        <strain evidence="2">ATCC 43989 / DSM 5975 / JCM 20966 / LMG 6465 / NBRC 14845 / NCIMB 13405 / ORS 571</strain>
    </source>
</reference>
<evidence type="ECO:0008006" key="3">
    <source>
        <dbReference type="Google" id="ProtNLM"/>
    </source>
</evidence>
<proteinExistence type="predicted"/>
<reference evidence="1 2" key="1">
    <citation type="journal article" date="2007" name="Appl. Environ. Microbiol.">
        <title>Rhizobial factors required for stem nodule maturation and maintenance in Sesbania rostrata-Azorhizobium caulinodans ORS571 symbiosis.</title>
        <authorList>
            <person name="Suzuki S."/>
            <person name="Aono T."/>
            <person name="Lee KB."/>
            <person name="Suzuki T."/>
            <person name="Liu CT."/>
            <person name="Miwa H."/>
            <person name="Wakao S."/>
            <person name="Iki T."/>
            <person name="Oyaizu H."/>
        </authorList>
    </citation>
    <scope>NUCLEOTIDE SEQUENCE [LARGE SCALE GENOMIC DNA]</scope>
    <source>
        <strain evidence="2">ATCC 43989 / DSM 5975 / JCM 20966 / LMG 6465 / NBRC 14845 / NCIMB 13405 / ORS 571</strain>
    </source>
</reference>
<dbReference type="Pfam" id="PF14384">
    <property type="entry name" value="BrnA_antitoxin"/>
    <property type="match status" value="1"/>
</dbReference>
<name>A8IFQ6_AZOC5</name>
<evidence type="ECO:0000313" key="2">
    <source>
        <dbReference type="Proteomes" id="UP000000270"/>
    </source>
</evidence>